<evidence type="ECO:0000313" key="2">
    <source>
        <dbReference type="Proteomes" id="UP000006960"/>
    </source>
</evidence>
<gene>
    <name evidence="1" type="ORF">IIG_04889</name>
</gene>
<protein>
    <submittedName>
        <fullName evidence="1">Uncharacterized protein</fullName>
    </submittedName>
</protein>
<reference evidence="1 2" key="1">
    <citation type="submission" date="2012-04" db="EMBL/GenBank/DDBJ databases">
        <title>The Genome Sequence of Bacillus cereus VD048.</title>
        <authorList>
            <consortium name="The Broad Institute Genome Sequencing Platform"/>
            <consortium name="The Broad Institute Genome Sequencing Center for Infectious Disease"/>
            <person name="Feldgarden M."/>
            <person name="Van der Auwera G.A."/>
            <person name="Mahillon J."/>
            <person name="Duprez V."/>
            <person name="Timmery S."/>
            <person name="Mattelet C."/>
            <person name="Dierick K."/>
            <person name="Sun M."/>
            <person name="Yu Z."/>
            <person name="Zhu L."/>
            <person name="Hu X."/>
            <person name="Shank E.B."/>
            <person name="Swiecicka I."/>
            <person name="Hansen B.M."/>
            <person name="Andrup L."/>
            <person name="Young S.K."/>
            <person name="Zeng Q."/>
            <person name="Gargeya S."/>
            <person name="Fitzgerald M."/>
            <person name="Haas B."/>
            <person name="Abouelleil A."/>
            <person name="Alvarado L."/>
            <person name="Arachchi H.M."/>
            <person name="Berlin A."/>
            <person name="Chapman S.B."/>
            <person name="Goldberg J."/>
            <person name="Griggs A."/>
            <person name="Gujja S."/>
            <person name="Hansen M."/>
            <person name="Howarth C."/>
            <person name="Imamovic A."/>
            <person name="Larimer J."/>
            <person name="McCowen C."/>
            <person name="Montmayeur A."/>
            <person name="Murphy C."/>
            <person name="Neiman D."/>
            <person name="Pearson M."/>
            <person name="Priest M."/>
            <person name="Roberts A."/>
            <person name="Saif S."/>
            <person name="Shea T."/>
            <person name="Sisk P."/>
            <person name="Sykes S."/>
            <person name="Wortman J."/>
            <person name="Nusbaum C."/>
            <person name="Birren B."/>
        </authorList>
    </citation>
    <scope>NUCLEOTIDE SEQUENCE [LARGE SCALE GENOMIC DNA]</scope>
    <source>
        <strain evidence="1 2">VD048</strain>
    </source>
</reference>
<name>J8HND7_BACCE</name>
<dbReference type="Proteomes" id="UP000006960">
    <property type="component" value="Unassembled WGS sequence"/>
</dbReference>
<organism evidence="1 2">
    <name type="scientific">Bacillus cereus VD048</name>
    <dbReference type="NCBI Taxonomy" id="1053226"/>
    <lineage>
        <taxon>Bacteria</taxon>
        <taxon>Bacillati</taxon>
        <taxon>Bacillota</taxon>
        <taxon>Bacilli</taxon>
        <taxon>Bacillales</taxon>
        <taxon>Bacillaceae</taxon>
        <taxon>Bacillus</taxon>
        <taxon>Bacillus cereus group</taxon>
    </lineage>
</organism>
<dbReference type="HOGENOM" id="CLU_3339938_0_0_9"/>
<dbReference type="EMBL" id="AHEU01000040">
    <property type="protein sequence ID" value="EJR27430.1"/>
    <property type="molecule type" value="Genomic_DNA"/>
</dbReference>
<accession>J8HND7</accession>
<proteinExistence type="predicted"/>
<sequence>MKKFIKKNKKKIKKTIKLGKDIINVVGNAIRIFTFFS</sequence>
<dbReference type="AlphaFoldDB" id="J8HND7"/>
<evidence type="ECO:0000313" key="1">
    <source>
        <dbReference type="EMBL" id="EJR27430.1"/>
    </source>
</evidence>
<comment type="caution">
    <text evidence="1">The sequence shown here is derived from an EMBL/GenBank/DDBJ whole genome shotgun (WGS) entry which is preliminary data.</text>
</comment>